<sequence length="32" mass="3564">MTIQETTDLQVKPVDKIAILGLVAWQRVVLKG</sequence>
<dbReference type="Proteomes" id="UP000193307">
    <property type="component" value="Unassembled WGS sequence"/>
</dbReference>
<evidence type="ECO:0000313" key="2">
    <source>
        <dbReference type="Proteomes" id="UP000193307"/>
    </source>
</evidence>
<dbReference type="EMBL" id="FWFW01000001">
    <property type="protein sequence ID" value="SLN15717.1"/>
    <property type="molecule type" value="Genomic_DNA"/>
</dbReference>
<gene>
    <name evidence="1" type="ORF">PAM7971_00300</name>
</gene>
<name>A0A1Y5REQ2_9RHOB</name>
<accession>A0A1Y5REQ2</accession>
<protein>
    <submittedName>
        <fullName evidence="1">Uncharacterized protein</fullName>
    </submittedName>
</protein>
<dbReference type="AlphaFoldDB" id="A0A1Y5REQ2"/>
<proteinExistence type="predicted"/>
<reference evidence="1 2" key="1">
    <citation type="submission" date="2017-03" db="EMBL/GenBank/DDBJ databases">
        <authorList>
            <person name="Afonso C.L."/>
            <person name="Miller P.J."/>
            <person name="Scott M.A."/>
            <person name="Spackman E."/>
            <person name="Goraichik I."/>
            <person name="Dimitrov K.M."/>
            <person name="Suarez D.L."/>
            <person name="Swayne D.E."/>
        </authorList>
    </citation>
    <scope>NUCLEOTIDE SEQUENCE [LARGE SCALE GENOMIC DNA]</scope>
    <source>
        <strain evidence="1 2">CECT 7971</strain>
    </source>
</reference>
<keyword evidence="2" id="KW-1185">Reference proteome</keyword>
<evidence type="ECO:0000313" key="1">
    <source>
        <dbReference type="EMBL" id="SLN15717.1"/>
    </source>
</evidence>
<organism evidence="1 2">
    <name type="scientific">Pacificibacter marinus</name>
    <dbReference type="NCBI Taxonomy" id="658057"/>
    <lineage>
        <taxon>Bacteria</taxon>
        <taxon>Pseudomonadati</taxon>
        <taxon>Pseudomonadota</taxon>
        <taxon>Alphaproteobacteria</taxon>
        <taxon>Rhodobacterales</taxon>
        <taxon>Roseobacteraceae</taxon>
        <taxon>Pacificibacter</taxon>
    </lineage>
</organism>